<evidence type="ECO:0000313" key="2">
    <source>
        <dbReference type="Proteomes" id="UP000001745"/>
    </source>
</evidence>
<dbReference type="RefSeq" id="XP_002486197.1">
    <property type="nucleotide sequence ID" value="XM_002486152.1"/>
</dbReference>
<dbReference type="VEuPathDB" id="FungiDB:TSTA_101950"/>
<gene>
    <name evidence="1" type="ORF">TSTA_101950</name>
</gene>
<proteinExistence type="predicted"/>
<dbReference type="AlphaFoldDB" id="B8MN10"/>
<protein>
    <submittedName>
        <fullName evidence="1">Uncharacterized protein</fullName>
    </submittedName>
</protein>
<dbReference type="InParanoid" id="B8MN10"/>
<name>B8MN10_TALSN</name>
<dbReference type="Proteomes" id="UP000001745">
    <property type="component" value="Unassembled WGS sequence"/>
</dbReference>
<organism evidence="1 2">
    <name type="scientific">Talaromyces stipitatus (strain ATCC 10500 / CBS 375.48 / QM 6759 / NRRL 1006)</name>
    <name type="common">Penicillium stipitatum</name>
    <dbReference type="NCBI Taxonomy" id="441959"/>
    <lineage>
        <taxon>Eukaryota</taxon>
        <taxon>Fungi</taxon>
        <taxon>Dikarya</taxon>
        <taxon>Ascomycota</taxon>
        <taxon>Pezizomycotina</taxon>
        <taxon>Eurotiomycetes</taxon>
        <taxon>Eurotiomycetidae</taxon>
        <taxon>Eurotiales</taxon>
        <taxon>Trichocomaceae</taxon>
        <taxon>Talaromyces</taxon>
        <taxon>Talaromyces sect. Talaromyces</taxon>
    </lineage>
</organism>
<keyword evidence="2" id="KW-1185">Reference proteome</keyword>
<evidence type="ECO:0000313" key="1">
    <source>
        <dbReference type="EMBL" id="EED13959.1"/>
    </source>
</evidence>
<dbReference type="HOGENOM" id="CLU_2147545_0_0_1"/>
<dbReference type="GeneID" id="8099240"/>
<reference evidence="2" key="1">
    <citation type="journal article" date="2015" name="Genome Announc.">
        <title>Genome sequence of the AIDS-associated pathogen Penicillium marneffei (ATCC18224) and its near taxonomic relative Talaromyces stipitatus (ATCC10500).</title>
        <authorList>
            <person name="Nierman W.C."/>
            <person name="Fedorova-Abrams N.D."/>
            <person name="Andrianopoulos A."/>
        </authorList>
    </citation>
    <scope>NUCLEOTIDE SEQUENCE [LARGE SCALE GENOMIC DNA]</scope>
    <source>
        <strain evidence="2">ATCC 10500 / CBS 375.48 / QM 6759 / NRRL 1006</strain>
    </source>
</reference>
<dbReference type="EMBL" id="EQ962658">
    <property type="protein sequence ID" value="EED13959.1"/>
    <property type="molecule type" value="Genomic_DNA"/>
</dbReference>
<sequence>MLRMLKFAFGAMPGLFGGSISVLTKILEFLTLVKDILDVVKDIVAIVKELKGQPRWGHQISTLSAIPHLSQPTYQLFLGFFKALPSAESSFVSVFILHASIISGGTGNKKEG</sequence>
<accession>B8MN10</accession>